<accession>A0A1M7TJ48</accession>
<reference evidence="3" key="1">
    <citation type="submission" date="2016-11" db="EMBL/GenBank/DDBJ databases">
        <authorList>
            <person name="Varghese N."/>
            <person name="Submissions S."/>
        </authorList>
    </citation>
    <scope>NUCLEOTIDE SEQUENCE [LARGE SCALE GENOMIC DNA]</scope>
    <source>
        <strain evidence="3">GAS401</strain>
    </source>
</reference>
<gene>
    <name evidence="2" type="ORF">SAMN05444170_1804</name>
</gene>
<dbReference type="InterPro" id="IPR009971">
    <property type="entry name" value="DUF1496"/>
</dbReference>
<proteinExistence type="predicted"/>
<feature type="chain" id="PRO_5012319794" description="DUF3551 domain-containing protein" evidence="1">
    <location>
        <begin position="21"/>
        <end position="95"/>
    </location>
</feature>
<protein>
    <recommendedName>
        <fullName evidence="4">DUF3551 domain-containing protein</fullName>
    </recommendedName>
</protein>
<organism evidence="2 3">
    <name type="scientific">Bradyrhizobium erythrophlei</name>
    <dbReference type="NCBI Taxonomy" id="1437360"/>
    <lineage>
        <taxon>Bacteria</taxon>
        <taxon>Pseudomonadati</taxon>
        <taxon>Pseudomonadota</taxon>
        <taxon>Alphaproteobacteria</taxon>
        <taxon>Hyphomicrobiales</taxon>
        <taxon>Nitrobacteraceae</taxon>
        <taxon>Bradyrhizobium</taxon>
    </lineage>
</organism>
<keyword evidence="1" id="KW-0732">Signal</keyword>
<name>A0A1M7TJ48_9BRAD</name>
<feature type="signal peptide" evidence="1">
    <location>
        <begin position="1"/>
        <end position="20"/>
    </location>
</feature>
<evidence type="ECO:0000313" key="2">
    <source>
        <dbReference type="EMBL" id="SHN70663.1"/>
    </source>
</evidence>
<evidence type="ECO:0008006" key="4">
    <source>
        <dbReference type="Google" id="ProtNLM"/>
    </source>
</evidence>
<dbReference type="Proteomes" id="UP000184096">
    <property type="component" value="Chromosome I"/>
</dbReference>
<dbReference type="AlphaFoldDB" id="A0A1M7TJ48"/>
<keyword evidence="3" id="KW-1185">Reference proteome</keyword>
<dbReference type="EMBL" id="LT670849">
    <property type="protein sequence ID" value="SHN70663.1"/>
    <property type="molecule type" value="Genomic_DNA"/>
</dbReference>
<evidence type="ECO:0000256" key="1">
    <source>
        <dbReference type="SAM" id="SignalP"/>
    </source>
</evidence>
<evidence type="ECO:0000313" key="3">
    <source>
        <dbReference type="Proteomes" id="UP000184096"/>
    </source>
</evidence>
<sequence length="95" mass="10304">MKRVIAGMALVMNTAGFSSAEAVCLYADRQYSEGATLCISPTATQTCTSSASWTKLELPQTQPNACERAFQTPNSVTLMVSPDRRRDNEVSVRSP</sequence>
<dbReference type="Pfam" id="PF07383">
    <property type="entry name" value="DUF1496"/>
    <property type="match status" value="1"/>
</dbReference>